<feature type="domain" description="C2H2-type" evidence="1">
    <location>
        <begin position="497"/>
        <end position="517"/>
    </location>
</feature>
<dbReference type="Proteomes" id="UP000654075">
    <property type="component" value="Unassembled WGS sequence"/>
</dbReference>
<accession>A0A813GL56</accession>
<reference evidence="2" key="1">
    <citation type="submission" date="2021-02" db="EMBL/GenBank/DDBJ databases">
        <authorList>
            <person name="Dougan E. K."/>
            <person name="Rhodes N."/>
            <person name="Thang M."/>
            <person name="Chan C."/>
        </authorList>
    </citation>
    <scope>NUCLEOTIDE SEQUENCE</scope>
</reference>
<proteinExistence type="predicted"/>
<feature type="domain" description="C2H2-type" evidence="1">
    <location>
        <begin position="450"/>
        <end position="470"/>
    </location>
</feature>
<protein>
    <recommendedName>
        <fullName evidence="1">C2H2-type domain-containing protein</fullName>
    </recommendedName>
</protein>
<name>A0A813GL56_POLGL</name>
<feature type="domain" description="C2H2-type" evidence="1">
    <location>
        <begin position="414"/>
        <end position="437"/>
    </location>
</feature>
<dbReference type="AlphaFoldDB" id="A0A813GL56"/>
<gene>
    <name evidence="2" type="ORF">PGLA1383_LOCUS44086</name>
</gene>
<dbReference type="Gene3D" id="3.30.160.60">
    <property type="entry name" value="Classic Zinc Finger"/>
    <property type="match status" value="1"/>
</dbReference>
<dbReference type="EMBL" id="CAJNNV010029139">
    <property type="protein sequence ID" value="CAE8627283.1"/>
    <property type="molecule type" value="Genomic_DNA"/>
</dbReference>
<evidence type="ECO:0000313" key="3">
    <source>
        <dbReference type="Proteomes" id="UP000654075"/>
    </source>
</evidence>
<dbReference type="PANTHER" id="PTHR47027:SF20">
    <property type="entry name" value="REVERSE TRANSCRIPTASE-LIKE PROTEIN WITH RNA-DIRECTED DNA POLYMERASE DOMAIN"/>
    <property type="match status" value="1"/>
</dbReference>
<dbReference type="OrthoDB" id="10691755at2759"/>
<evidence type="ECO:0000259" key="1">
    <source>
        <dbReference type="SMART" id="SM00355"/>
    </source>
</evidence>
<dbReference type="SMART" id="SM00355">
    <property type="entry name" value="ZnF_C2H2"/>
    <property type="match status" value="3"/>
</dbReference>
<evidence type="ECO:0000313" key="2">
    <source>
        <dbReference type="EMBL" id="CAE8627283.1"/>
    </source>
</evidence>
<organism evidence="2 3">
    <name type="scientific">Polarella glacialis</name>
    <name type="common">Dinoflagellate</name>
    <dbReference type="NCBI Taxonomy" id="89957"/>
    <lineage>
        <taxon>Eukaryota</taxon>
        <taxon>Sar</taxon>
        <taxon>Alveolata</taxon>
        <taxon>Dinophyceae</taxon>
        <taxon>Suessiales</taxon>
        <taxon>Suessiaceae</taxon>
        <taxon>Polarella</taxon>
    </lineage>
</organism>
<dbReference type="PANTHER" id="PTHR47027">
    <property type="entry name" value="REVERSE TRANSCRIPTASE DOMAIN-CONTAINING PROTEIN"/>
    <property type="match status" value="1"/>
</dbReference>
<keyword evidence="3" id="KW-1185">Reference proteome</keyword>
<dbReference type="InterPro" id="IPR013087">
    <property type="entry name" value="Znf_C2H2_type"/>
</dbReference>
<comment type="caution">
    <text evidence="2">The sequence shown here is derived from an EMBL/GenBank/DDBJ whole genome shotgun (WGS) entry which is preliminary data.</text>
</comment>
<sequence>MLFQQFEEPERQLLHQHHADSVMTVTDDEGGSVLLKIGSGSMQGDSIGGAIFGQVLGPYMTEGMRRIRGCDHHWPFEMNDYLTGDHVNTAVSLYADDVSVIAVVQDAEDASNVAKEIFWAIDSAIKPASLSLKKDISVVPIFFGRGAQQQMQQAINNNKNSGTWATTAKYLGCELYAKKCESREICARIHAAEAAWFALSGLWFQHDVPLRSRVRIFKANVMSVLLTGLEAYVLSESQICKLESWRMAKVRILIEGKGTVKIITAEGEIKIRAIPDRNIRSRSHIFTIRSELCCRRLLWLHDRICHPFDWTALRALLCQSLPFEHYHQLDSNGNITEHASPWLRQIVEDVATLHACVPMMPRVEQMQFGIRTLLSNNSPLRGLKAKIRKVKKFETPSTHQHEQAQQSSANQTSSSCELCDFVGVNKRALQTHRYSAHGIIREVSLRVVANQCPFCKKTFSTLYTARQHVRKIKNGVCPKGGGSVLSGSYPLVVPHVISCFFCKSLFADIEEYNKHLAQCILDCRQKRLDGRGTTTDQDESS</sequence>